<protein>
    <submittedName>
        <fullName evidence="1">Uncharacterized protein</fullName>
    </submittedName>
</protein>
<gene>
    <name evidence="1" type="ORF">PLICRDRAFT_454617</name>
</gene>
<reference evidence="1 2" key="1">
    <citation type="submission" date="2014-06" db="EMBL/GenBank/DDBJ databases">
        <title>Evolutionary Origins and Diversification of the Mycorrhizal Mutualists.</title>
        <authorList>
            <consortium name="DOE Joint Genome Institute"/>
            <consortium name="Mycorrhizal Genomics Consortium"/>
            <person name="Kohler A."/>
            <person name="Kuo A."/>
            <person name="Nagy L.G."/>
            <person name="Floudas D."/>
            <person name="Copeland A."/>
            <person name="Barry K.W."/>
            <person name="Cichocki N."/>
            <person name="Veneault-Fourrey C."/>
            <person name="LaButti K."/>
            <person name="Lindquist E.A."/>
            <person name="Lipzen A."/>
            <person name="Lundell T."/>
            <person name="Morin E."/>
            <person name="Murat C."/>
            <person name="Riley R."/>
            <person name="Ohm R."/>
            <person name="Sun H."/>
            <person name="Tunlid A."/>
            <person name="Henrissat B."/>
            <person name="Grigoriev I.V."/>
            <person name="Hibbett D.S."/>
            <person name="Martin F."/>
        </authorList>
    </citation>
    <scope>NUCLEOTIDE SEQUENCE [LARGE SCALE GENOMIC DNA]</scope>
    <source>
        <strain evidence="1 2">FD-325 SS-3</strain>
    </source>
</reference>
<dbReference type="EMBL" id="KN832579">
    <property type="protein sequence ID" value="KII83313.1"/>
    <property type="molecule type" value="Genomic_DNA"/>
</dbReference>
<proteinExistence type="predicted"/>
<name>A0A0C9T5E2_PLICR</name>
<dbReference type="AlphaFoldDB" id="A0A0C9T5E2"/>
<dbReference type="Proteomes" id="UP000053263">
    <property type="component" value="Unassembled WGS sequence"/>
</dbReference>
<accession>A0A0C9T5E2</accession>
<sequence length="337" mass="37703">MTVSLEEPHRRQTCDRRPLSQLFAVTVRGEDGPSGTEHEARKDVPTPHQIIDFASRRLSSLLSRLIHRPCHSVLRPMASVRARYPESILVPPSVFRPRGAASHHPASSIDLRSTHQRMKGRFLDPWFRVRCCGESLRWWSWLSTPTYLALHMCPANLSLSQFLLAFAISLHPILPPPKLRAGTPSSYARTSPLGSARVRSCDKYLGLRWRLDWALLSQLGVMLTLTRVSSLICVPLGILWHALSPKSTPDWLSTEASEAFARRSNAAADAVRPCISSFVFSLARALNAELVRLSILIAKQFGLCDANLPSEDGRLPYPRSMVFVASRTDRSHATPYL</sequence>
<evidence type="ECO:0000313" key="2">
    <source>
        <dbReference type="Proteomes" id="UP000053263"/>
    </source>
</evidence>
<evidence type="ECO:0000313" key="1">
    <source>
        <dbReference type="EMBL" id="KII83313.1"/>
    </source>
</evidence>
<organism evidence="1 2">
    <name type="scientific">Plicaturopsis crispa FD-325 SS-3</name>
    <dbReference type="NCBI Taxonomy" id="944288"/>
    <lineage>
        <taxon>Eukaryota</taxon>
        <taxon>Fungi</taxon>
        <taxon>Dikarya</taxon>
        <taxon>Basidiomycota</taxon>
        <taxon>Agaricomycotina</taxon>
        <taxon>Agaricomycetes</taxon>
        <taxon>Agaricomycetidae</taxon>
        <taxon>Amylocorticiales</taxon>
        <taxon>Amylocorticiaceae</taxon>
        <taxon>Plicatura</taxon>
        <taxon>Plicaturopsis crispa</taxon>
    </lineage>
</organism>
<keyword evidence="2" id="KW-1185">Reference proteome</keyword>
<dbReference type="HOGENOM" id="CLU_824179_0_0_1"/>